<comment type="caution">
    <text evidence="1">The sequence shown here is derived from an EMBL/GenBank/DDBJ whole genome shotgun (WGS) entry which is preliminary data.</text>
</comment>
<keyword evidence="2" id="KW-1185">Reference proteome</keyword>
<accession>A0A3D9BNS0</accession>
<proteinExistence type="predicted"/>
<evidence type="ECO:0008006" key="3">
    <source>
        <dbReference type="Google" id="ProtNLM"/>
    </source>
</evidence>
<protein>
    <recommendedName>
        <fullName evidence="3">Lipoprotein</fullName>
    </recommendedName>
</protein>
<dbReference type="PROSITE" id="PS51257">
    <property type="entry name" value="PROKAR_LIPOPROTEIN"/>
    <property type="match status" value="1"/>
</dbReference>
<reference evidence="1 2" key="1">
    <citation type="journal article" date="2006" name="Int. J. Syst. Evol. Microbiol.">
        <title>Chryseobacterium piscium sp. nov., isolated from fish of the South Atlantic Ocean off South Africa.</title>
        <authorList>
            <person name="de Beer H."/>
            <person name="Hugo C.J."/>
            <person name="Jooste P.J."/>
            <person name="Vancanneyt M."/>
            <person name="Coenye T."/>
            <person name="Vandamme P."/>
        </authorList>
    </citation>
    <scope>NUCLEOTIDE SEQUENCE [LARGE SCALE GENOMIC DNA]</scope>
    <source>
        <strain evidence="1 2">CCUG 51923</strain>
    </source>
</reference>
<gene>
    <name evidence="1" type="ORF">DRF62_07685</name>
</gene>
<dbReference type="Proteomes" id="UP000256512">
    <property type="component" value="Unassembled WGS sequence"/>
</dbReference>
<dbReference type="EMBL" id="QNVS01000017">
    <property type="protein sequence ID" value="REC54991.1"/>
    <property type="molecule type" value="Genomic_DNA"/>
</dbReference>
<evidence type="ECO:0000313" key="2">
    <source>
        <dbReference type="Proteomes" id="UP000256512"/>
    </source>
</evidence>
<dbReference type="RefSeq" id="WP_115949801.1">
    <property type="nucleotide sequence ID" value="NZ_QNVS01000017.1"/>
</dbReference>
<name>A0A3D9BNS0_9FLAO</name>
<evidence type="ECO:0000313" key="1">
    <source>
        <dbReference type="EMBL" id="REC54991.1"/>
    </source>
</evidence>
<organism evidence="1 2">
    <name type="scientific">Chryseobacterium piscium</name>
    <dbReference type="NCBI Taxonomy" id="333702"/>
    <lineage>
        <taxon>Bacteria</taxon>
        <taxon>Pseudomonadati</taxon>
        <taxon>Bacteroidota</taxon>
        <taxon>Flavobacteriia</taxon>
        <taxon>Flavobacteriales</taxon>
        <taxon>Weeksellaceae</taxon>
        <taxon>Chryseobacterium group</taxon>
        <taxon>Chryseobacterium</taxon>
    </lineage>
</organism>
<sequence>MKILSLKFILITLFLFSILYSCRKNEDFKSLNYRSGGFGTNDYHLILNKNRLFSLEIEHNPLDEIVDSAKIGKFKGELSENRMLQLQKAVATITTKGYDYHDPELVFDAGIYEIVVNTDTSTKIFKTNHATDNFRKDIIELLDEICENDPKFKVK</sequence>
<dbReference type="AlphaFoldDB" id="A0A3D9BNS0"/>